<dbReference type="SUPFAM" id="SSF55785">
    <property type="entry name" value="PYP-like sensor domain (PAS domain)"/>
    <property type="match status" value="2"/>
</dbReference>
<evidence type="ECO:0000313" key="3">
    <source>
        <dbReference type="Proteomes" id="UP000198356"/>
    </source>
</evidence>
<name>A0A239DJ33_9BACT</name>
<dbReference type="Gene3D" id="3.30.450.20">
    <property type="entry name" value="PAS domain"/>
    <property type="match status" value="2"/>
</dbReference>
<accession>A0A239DJ33</accession>
<feature type="domain" description="PAS" evidence="1">
    <location>
        <begin position="115"/>
        <end position="182"/>
    </location>
</feature>
<gene>
    <name evidence="2" type="ORF">SAMN05421770_101469</name>
</gene>
<organism evidence="2 3">
    <name type="scientific">Granulicella rosea</name>
    <dbReference type="NCBI Taxonomy" id="474952"/>
    <lineage>
        <taxon>Bacteria</taxon>
        <taxon>Pseudomonadati</taxon>
        <taxon>Acidobacteriota</taxon>
        <taxon>Terriglobia</taxon>
        <taxon>Terriglobales</taxon>
        <taxon>Acidobacteriaceae</taxon>
        <taxon>Granulicella</taxon>
    </lineage>
</organism>
<dbReference type="InterPro" id="IPR013656">
    <property type="entry name" value="PAS_4"/>
</dbReference>
<reference evidence="2 3" key="1">
    <citation type="submission" date="2017-06" db="EMBL/GenBank/DDBJ databases">
        <authorList>
            <person name="Kim H.J."/>
            <person name="Triplett B.A."/>
        </authorList>
    </citation>
    <scope>NUCLEOTIDE SEQUENCE [LARGE SCALE GENOMIC DNA]</scope>
    <source>
        <strain evidence="2 3">DSM 18704</strain>
    </source>
</reference>
<sequence length="386" mass="43184">MHLRLSFQQTTDERLLVIAEVSAASSPGSRSACTLTAFDHEDIFLQRVIAAGLDDRATCDLISAALLTVSQPTRPRAWVELELDLRQMAALGLEQGQPESESSAPHLPFTGNMLAFHQFLLQAPTPFVMLSGPEHRFTFINQPYVELIGRTSKEEILGKTVRAVLPELEGQPFFHLLDEVFRTQIPYVGIEVPGRLRRPNGLGYDDRHFDFIYHPVVGQNGKTSGIMVQASDVTEKVLAREVSERREQQMFRFWEELDTIYRSSPAAMALFRADDLTILRLNGKQAEWMGSTAAELTGRRITSMPFHNPLYVSLLRRAAAGEAIRDYVFRDMFCDEVMPVRIFRLSLTPVRNPSGEIEAVSSIAVEHLSGADAGEVCVRAESLPVL</sequence>
<keyword evidence="3" id="KW-1185">Reference proteome</keyword>
<dbReference type="Pfam" id="PF08448">
    <property type="entry name" value="PAS_4"/>
    <property type="match status" value="2"/>
</dbReference>
<proteinExistence type="predicted"/>
<dbReference type="AlphaFoldDB" id="A0A239DJ33"/>
<dbReference type="Proteomes" id="UP000198356">
    <property type="component" value="Unassembled WGS sequence"/>
</dbReference>
<evidence type="ECO:0000259" key="1">
    <source>
        <dbReference type="SMART" id="SM00091"/>
    </source>
</evidence>
<dbReference type="EMBL" id="FZOU01000001">
    <property type="protein sequence ID" value="SNS31723.1"/>
    <property type="molecule type" value="Genomic_DNA"/>
</dbReference>
<evidence type="ECO:0000313" key="2">
    <source>
        <dbReference type="EMBL" id="SNS31723.1"/>
    </source>
</evidence>
<dbReference type="SMART" id="SM00091">
    <property type="entry name" value="PAS"/>
    <property type="match status" value="2"/>
</dbReference>
<dbReference type="InterPro" id="IPR035965">
    <property type="entry name" value="PAS-like_dom_sf"/>
</dbReference>
<protein>
    <submittedName>
        <fullName evidence="2">PAS fold-containing protein</fullName>
    </submittedName>
</protein>
<feature type="domain" description="PAS" evidence="1">
    <location>
        <begin position="255"/>
        <end position="320"/>
    </location>
</feature>
<dbReference type="InterPro" id="IPR000014">
    <property type="entry name" value="PAS"/>
</dbReference>
<dbReference type="CDD" id="cd00130">
    <property type="entry name" value="PAS"/>
    <property type="match status" value="1"/>
</dbReference>